<gene>
    <name evidence="3" type="ORF">GCM10009827_064360</name>
</gene>
<name>A0ABN2BCD6_9ACTN</name>
<proteinExistence type="predicted"/>
<evidence type="ECO:0000256" key="2">
    <source>
        <dbReference type="SAM" id="Phobius"/>
    </source>
</evidence>
<dbReference type="Gene3D" id="2.60.120.260">
    <property type="entry name" value="Galactose-binding domain-like"/>
    <property type="match status" value="1"/>
</dbReference>
<dbReference type="EMBL" id="BAAAQD010000014">
    <property type="protein sequence ID" value="GAA1536818.1"/>
    <property type="molecule type" value="Genomic_DNA"/>
</dbReference>
<evidence type="ECO:0008006" key="5">
    <source>
        <dbReference type="Google" id="ProtNLM"/>
    </source>
</evidence>
<evidence type="ECO:0000313" key="3">
    <source>
        <dbReference type="EMBL" id="GAA1536818.1"/>
    </source>
</evidence>
<dbReference type="SUPFAM" id="SSF49785">
    <property type="entry name" value="Galactose-binding domain-like"/>
    <property type="match status" value="1"/>
</dbReference>
<reference evidence="3 4" key="1">
    <citation type="journal article" date="2019" name="Int. J. Syst. Evol. Microbiol.">
        <title>The Global Catalogue of Microorganisms (GCM) 10K type strain sequencing project: providing services to taxonomists for standard genome sequencing and annotation.</title>
        <authorList>
            <consortium name="The Broad Institute Genomics Platform"/>
            <consortium name="The Broad Institute Genome Sequencing Center for Infectious Disease"/>
            <person name="Wu L."/>
            <person name="Ma J."/>
        </authorList>
    </citation>
    <scope>NUCLEOTIDE SEQUENCE [LARGE SCALE GENOMIC DNA]</scope>
    <source>
        <strain evidence="3 4">JCM 15933</strain>
    </source>
</reference>
<feature type="transmembrane region" description="Helical" evidence="2">
    <location>
        <begin position="26"/>
        <end position="45"/>
    </location>
</feature>
<keyword evidence="2" id="KW-0812">Transmembrane</keyword>
<keyword evidence="4" id="KW-1185">Reference proteome</keyword>
<evidence type="ECO:0000313" key="4">
    <source>
        <dbReference type="Proteomes" id="UP001501470"/>
    </source>
</evidence>
<organism evidence="3 4">
    <name type="scientific">Dactylosporangium maewongense</name>
    <dbReference type="NCBI Taxonomy" id="634393"/>
    <lineage>
        <taxon>Bacteria</taxon>
        <taxon>Bacillati</taxon>
        <taxon>Actinomycetota</taxon>
        <taxon>Actinomycetes</taxon>
        <taxon>Micromonosporales</taxon>
        <taxon>Micromonosporaceae</taxon>
        <taxon>Dactylosporangium</taxon>
    </lineage>
</organism>
<dbReference type="Proteomes" id="UP001501470">
    <property type="component" value="Unassembled WGS sequence"/>
</dbReference>
<keyword evidence="2" id="KW-1133">Transmembrane helix</keyword>
<comment type="caution">
    <text evidence="3">The sequence shown here is derived from an EMBL/GenBank/DDBJ whole genome shotgun (WGS) entry which is preliminary data.</text>
</comment>
<dbReference type="InterPro" id="IPR008979">
    <property type="entry name" value="Galactose-bd-like_sf"/>
</dbReference>
<feature type="region of interest" description="Disordered" evidence="1">
    <location>
        <begin position="45"/>
        <end position="106"/>
    </location>
</feature>
<feature type="compositionally biased region" description="Low complexity" evidence="1">
    <location>
        <begin position="45"/>
        <end position="58"/>
    </location>
</feature>
<feature type="compositionally biased region" description="Low complexity" evidence="1">
    <location>
        <begin position="73"/>
        <end position="89"/>
    </location>
</feature>
<evidence type="ECO:0000256" key="1">
    <source>
        <dbReference type="SAM" id="MobiDB-lite"/>
    </source>
</evidence>
<dbReference type="CDD" id="cd04081">
    <property type="entry name" value="CBM35_galactosidase-like"/>
    <property type="match status" value="1"/>
</dbReference>
<sequence>MRSTSAAAAGSLVDGPRREWARRAGWVALAAAVVATATVVPPLVLPDGRGHPPAATASTPPPGGPSPTPVPTTPTLTTPAPTTPLSALPRTSAPAPGASPPRTPAASSTFAAISLHAADAANLRNGARVIECPTCMGGSRVGYIGGPNTLAIRVTGVTAAGERTMTVTYETAETRTLRVAVNDGPTQSLTLSGAGDWRIPATVTLRVHLPAGTSWIRFFNDEGPAPDVNQIQLH</sequence>
<accession>A0ABN2BCD6</accession>
<keyword evidence="2" id="KW-0472">Membrane</keyword>
<protein>
    <recommendedName>
        <fullName evidence="5">CBM6 domain-containing protein</fullName>
    </recommendedName>
</protein>
<feature type="compositionally biased region" description="Pro residues" evidence="1">
    <location>
        <begin position="59"/>
        <end position="72"/>
    </location>
</feature>